<evidence type="ECO:0000313" key="12">
    <source>
        <dbReference type="Proteomes" id="UP001235939"/>
    </source>
</evidence>
<dbReference type="PANTHER" id="PTHR37984:SF5">
    <property type="entry name" value="PROTEIN NYNRIN-LIKE"/>
    <property type="match status" value="1"/>
</dbReference>
<evidence type="ECO:0000256" key="2">
    <source>
        <dbReference type="ARBA" id="ARBA00022679"/>
    </source>
</evidence>
<dbReference type="Gene3D" id="3.30.70.270">
    <property type="match status" value="2"/>
</dbReference>
<evidence type="ECO:0000256" key="4">
    <source>
        <dbReference type="ARBA" id="ARBA00022722"/>
    </source>
</evidence>
<dbReference type="PROSITE" id="PS00141">
    <property type="entry name" value="ASP_PROTEASE"/>
    <property type="match status" value="1"/>
</dbReference>
<dbReference type="SUPFAM" id="SSF50630">
    <property type="entry name" value="Acid proteases"/>
    <property type="match status" value="1"/>
</dbReference>
<evidence type="ECO:0000256" key="8">
    <source>
        <dbReference type="SAM" id="Coils"/>
    </source>
</evidence>
<dbReference type="Gene3D" id="3.10.10.10">
    <property type="entry name" value="HIV Type 1 Reverse Transcriptase, subunit A, domain 1"/>
    <property type="match status" value="2"/>
</dbReference>
<keyword evidence="12" id="KW-1185">Reference proteome</keyword>
<dbReference type="Proteomes" id="UP001235939">
    <property type="component" value="Chromosome X"/>
</dbReference>
<dbReference type="InterPro" id="IPR021109">
    <property type="entry name" value="Peptidase_aspartic_dom_sf"/>
</dbReference>
<evidence type="ECO:0000256" key="5">
    <source>
        <dbReference type="ARBA" id="ARBA00022759"/>
    </source>
</evidence>
<organism evidence="11 12">
    <name type="scientific">Cordylochernes scorpioides</name>
    <dbReference type="NCBI Taxonomy" id="51811"/>
    <lineage>
        <taxon>Eukaryota</taxon>
        <taxon>Metazoa</taxon>
        <taxon>Ecdysozoa</taxon>
        <taxon>Arthropoda</taxon>
        <taxon>Chelicerata</taxon>
        <taxon>Arachnida</taxon>
        <taxon>Pseudoscorpiones</taxon>
        <taxon>Cheliferoidea</taxon>
        <taxon>Chernetidae</taxon>
        <taxon>Cordylochernes</taxon>
    </lineage>
</organism>
<dbReference type="CDD" id="cd09274">
    <property type="entry name" value="RNase_HI_RT_Ty3"/>
    <property type="match status" value="1"/>
</dbReference>
<protein>
    <recommendedName>
        <fullName evidence="1">RNA-directed DNA polymerase</fullName>
        <ecNumber evidence="1">2.7.7.49</ecNumber>
    </recommendedName>
</protein>
<dbReference type="InterPro" id="IPR012337">
    <property type="entry name" value="RNaseH-like_sf"/>
</dbReference>
<keyword evidence="4" id="KW-0540">Nuclease</keyword>
<keyword evidence="8" id="KW-0175">Coiled coil</keyword>
<dbReference type="InterPro" id="IPR001969">
    <property type="entry name" value="Aspartic_peptidase_AS"/>
</dbReference>
<evidence type="ECO:0000256" key="1">
    <source>
        <dbReference type="ARBA" id="ARBA00012493"/>
    </source>
</evidence>
<dbReference type="InterPro" id="IPR001995">
    <property type="entry name" value="Peptidase_A2_cat"/>
</dbReference>
<dbReference type="InterPro" id="IPR043128">
    <property type="entry name" value="Rev_trsase/Diguanyl_cyclase"/>
</dbReference>
<dbReference type="Pfam" id="PF17917">
    <property type="entry name" value="RT_RNaseH"/>
    <property type="match status" value="1"/>
</dbReference>
<dbReference type="InterPro" id="IPR043502">
    <property type="entry name" value="DNA/RNA_pol_sf"/>
</dbReference>
<dbReference type="Gene3D" id="2.40.70.10">
    <property type="entry name" value="Acid Proteases"/>
    <property type="match status" value="1"/>
</dbReference>
<dbReference type="SUPFAM" id="SSF56672">
    <property type="entry name" value="DNA/RNA polymerases"/>
    <property type="match status" value="2"/>
</dbReference>
<proteinExistence type="predicted"/>
<accession>A0ABY6LTQ4</accession>
<dbReference type="PROSITE" id="PS50994">
    <property type="entry name" value="INTEGRASE"/>
    <property type="match status" value="1"/>
</dbReference>
<dbReference type="Gene3D" id="3.30.420.10">
    <property type="entry name" value="Ribonuclease H-like superfamily/Ribonuclease H"/>
    <property type="match status" value="1"/>
</dbReference>
<dbReference type="InterPro" id="IPR050951">
    <property type="entry name" value="Retrovirus_Pol_polyprotein"/>
</dbReference>
<evidence type="ECO:0000256" key="3">
    <source>
        <dbReference type="ARBA" id="ARBA00022695"/>
    </source>
</evidence>
<evidence type="ECO:0000259" key="9">
    <source>
        <dbReference type="PROSITE" id="PS50175"/>
    </source>
</evidence>
<keyword evidence="7" id="KW-0695">RNA-directed DNA polymerase</keyword>
<dbReference type="InterPro" id="IPR041373">
    <property type="entry name" value="RT_RNaseH"/>
</dbReference>
<sequence length="926" mass="105559">MPKLKEQLDAMVAQEVIKPVDEPTEWCEPIILAGKPNGKIRICVDLSRLKMSGITLPEMHVCYLTRSQWGMSHGFIFIFAKKKEEHDETLREVLGHLKNSGITLNKEKCQFGVSNVTFLGHYINEHSIKSDKKKVKAITEMKLSADLQGVQHFMGIVNFLGHFVPNLAEITKPLNDLRKKDVLASDRVLASFDISKKTIISANSSSYGLGAVLKQEHEAKEWRPMAFASRTLTKTEQGYTQIEKEALPITWVCERFKDFVVEKNLPHQTDHKPLVPIFTTKDLKDLMPRLQRMDLFHYEGSEHLVVIDYFSHFIEVVRLTKLSSEAVVDHCKAIFAHHGIPDIVISDNGPQFRPSTISAFTKFASEVGFRHITSSPKHPQSNGQAEAAVKIVKNQMKKNKRSDSPLRNFYLDQKSCTSKLRGEEEQRKIAQKITFDRRQAAMKKAELIAEEKVWVKDLRAWGSVIEKLQRPLHTSWKPHETVSSPDNELPTEMEETPGNELTAEKLQQQTAITPGMKQLSPSPGKVLQIKDKNEANLIIEIDHYITENFKEAMDCGERNKWFKAMEEELSDIEKQSNMKPSQLLQKLRAIATPDISEKLIRTLWLDKLPDSFKAILLVSDEDVNKLAAMADKITDMTTKSEIYDINHDTNKVLLDKISELERQISQINLAVEAATNSTAGYIEPCRKYRLFVFDKISKLKFLVDTGADVSIIPATAQFKQESDYKLYAANGSKIKTFGVKILNLDLGLRRDFQWPFIIANVKRGILGADFLFKYNLLVDINKRKLIDGLTNLEIICEAISTFEGSITVKANSTFNLIAQFPDITKPLLFPTKLNHGVRHRIITKGQPKFARARQLDPRRLESAKQEFEFMLDNIIKPSKSQWASPLHLALKKDGTFRPCGDYRQLNFCTLPDRYPIPRIEDVQNIL</sequence>
<dbReference type="EC" id="2.7.7.49" evidence="1"/>
<dbReference type="InterPro" id="IPR036397">
    <property type="entry name" value="RNaseH_sf"/>
</dbReference>
<evidence type="ECO:0000313" key="11">
    <source>
        <dbReference type="EMBL" id="UYV84625.1"/>
    </source>
</evidence>
<dbReference type="PROSITE" id="PS50175">
    <property type="entry name" value="ASP_PROT_RETROV"/>
    <property type="match status" value="1"/>
</dbReference>
<keyword evidence="5" id="KW-0255">Endonuclease</keyword>
<feature type="domain" description="Integrase catalytic" evidence="10">
    <location>
        <begin position="284"/>
        <end position="452"/>
    </location>
</feature>
<reference evidence="11 12" key="1">
    <citation type="submission" date="2022-03" db="EMBL/GenBank/DDBJ databases">
        <title>A chromosomal length assembly of Cordylochernes scorpioides.</title>
        <authorList>
            <person name="Zeh D."/>
            <person name="Zeh J."/>
        </authorList>
    </citation>
    <scope>NUCLEOTIDE SEQUENCE [LARGE SCALE GENOMIC DNA]</scope>
    <source>
        <strain evidence="11">IN4F17</strain>
        <tissue evidence="11">Whole Body</tissue>
    </source>
</reference>
<evidence type="ECO:0000256" key="7">
    <source>
        <dbReference type="ARBA" id="ARBA00022918"/>
    </source>
</evidence>
<name>A0ABY6LTQ4_9ARAC</name>
<keyword evidence="6" id="KW-0378">Hydrolase</keyword>
<evidence type="ECO:0000256" key="6">
    <source>
        <dbReference type="ARBA" id="ARBA00022801"/>
    </source>
</evidence>
<dbReference type="Pfam" id="PF00078">
    <property type="entry name" value="RVT_1"/>
    <property type="match status" value="1"/>
</dbReference>
<keyword evidence="3" id="KW-0548">Nucleotidyltransferase</keyword>
<evidence type="ECO:0000259" key="10">
    <source>
        <dbReference type="PROSITE" id="PS50994"/>
    </source>
</evidence>
<dbReference type="InterPro" id="IPR000477">
    <property type="entry name" value="RT_dom"/>
</dbReference>
<gene>
    <name evidence="11" type="ORF">LAZ67_X002882</name>
</gene>
<feature type="coiled-coil region" evidence="8">
    <location>
        <begin position="650"/>
        <end position="677"/>
    </location>
</feature>
<keyword evidence="2" id="KW-0808">Transferase</keyword>
<dbReference type="InterPro" id="IPR001584">
    <property type="entry name" value="Integrase_cat-core"/>
</dbReference>
<dbReference type="EMBL" id="CP092886">
    <property type="protein sequence ID" value="UYV84625.1"/>
    <property type="molecule type" value="Genomic_DNA"/>
</dbReference>
<feature type="domain" description="Peptidase A2" evidence="9">
    <location>
        <begin position="699"/>
        <end position="713"/>
    </location>
</feature>
<dbReference type="SUPFAM" id="SSF53098">
    <property type="entry name" value="Ribonuclease H-like"/>
    <property type="match status" value="1"/>
</dbReference>
<dbReference type="PANTHER" id="PTHR37984">
    <property type="entry name" value="PROTEIN CBG26694"/>
    <property type="match status" value="1"/>
</dbReference>